<evidence type="ECO:0000256" key="2">
    <source>
        <dbReference type="ARBA" id="ARBA00022523"/>
    </source>
</evidence>
<organism evidence="9 10">
    <name type="scientific">Lithospermum erythrorhizon</name>
    <name type="common">Purple gromwell</name>
    <name type="synonym">Lithospermum officinale var. erythrorhizon</name>
    <dbReference type="NCBI Taxonomy" id="34254"/>
    <lineage>
        <taxon>Eukaryota</taxon>
        <taxon>Viridiplantae</taxon>
        <taxon>Streptophyta</taxon>
        <taxon>Embryophyta</taxon>
        <taxon>Tracheophyta</taxon>
        <taxon>Spermatophyta</taxon>
        <taxon>Magnoliopsida</taxon>
        <taxon>eudicotyledons</taxon>
        <taxon>Gunneridae</taxon>
        <taxon>Pentapetalae</taxon>
        <taxon>asterids</taxon>
        <taxon>lamiids</taxon>
        <taxon>Boraginales</taxon>
        <taxon>Boraginaceae</taxon>
        <taxon>Boraginoideae</taxon>
        <taxon>Lithospermeae</taxon>
        <taxon>Lithospermum</taxon>
    </lineage>
</organism>
<dbReference type="CDD" id="cd15798">
    <property type="entry name" value="PMEI-like_3"/>
    <property type="match status" value="1"/>
</dbReference>
<dbReference type="PANTHER" id="PTHR31080:SF110">
    <property type="entry name" value="PECTINESTERASE INHIBITOR 3"/>
    <property type="match status" value="1"/>
</dbReference>
<keyword evidence="5" id="KW-1015">Disulfide bond</keyword>
<dbReference type="Proteomes" id="UP001454036">
    <property type="component" value="Unassembled WGS sequence"/>
</dbReference>
<proteinExistence type="inferred from homology"/>
<comment type="subcellular location">
    <subcellularLocation>
        <location evidence="1">Secreted</location>
        <location evidence="1">Extracellular space</location>
        <location evidence="1">Apoplast</location>
    </subcellularLocation>
</comment>
<feature type="domain" description="Pectinesterase inhibitor" evidence="8">
    <location>
        <begin position="36"/>
        <end position="186"/>
    </location>
</feature>
<dbReference type="PANTHER" id="PTHR31080">
    <property type="entry name" value="PECTINESTERASE INHIBITOR-LIKE"/>
    <property type="match status" value="1"/>
</dbReference>
<evidence type="ECO:0000256" key="4">
    <source>
        <dbReference type="ARBA" id="ARBA00022729"/>
    </source>
</evidence>
<sequence length="195" mass="21728">MTQTSYFPLLFLFTISISLASSLPCSTPNKHKNKNEQKDLVYSSCANASYPNLCIQTLSSYSGKANTPSDLAKAAVGVSLAKARNVSESLETLKGHTKREINTLNDCMEQVGDSVYDLKKTLNELQHLRRDSFEWQMSNAQTWVSAALTNQDSCVDGFKEIDWKVRADLKKKISIVAKVTSNALYLINLLDESQH</sequence>
<keyword evidence="3" id="KW-0964">Secreted</keyword>
<gene>
    <name evidence="9" type="ORF">LIER_06132</name>
</gene>
<dbReference type="NCBIfam" id="TIGR01614">
    <property type="entry name" value="PME_inhib"/>
    <property type="match status" value="1"/>
</dbReference>
<feature type="chain" id="PRO_5043539697" description="Pectinesterase inhibitor domain-containing protein" evidence="7">
    <location>
        <begin position="21"/>
        <end position="195"/>
    </location>
</feature>
<evidence type="ECO:0000256" key="3">
    <source>
        <dbReference type="ARBA" id="ARBA00022525"/>
    </source>
</evidence>
<keyword evidence="10" id="KW-1185">Reference proteome</keyword>
<evidence type="ECO:0000256" key="6">
    <source>
        <dbReference type="ARBA" id="ARBA00038471"/>
    </source>
</evidence>
<accession>A0AAV3P4Q3</accession>
<comment type="similarity">
    <text evidence="6">Belongs to the PMEI family.</text>
</comment>
<evidence type="ECO:0000313" key="9">
    <source>
        <dbReference type="EMBL" id="GAA0146102.1"/>
    </source>
</evidence>
<name>A0AAV3P4Q3_LITER</name>
<evidence type="ECO:0000256" key="7">
    <source>
        <dbReference type="SAM" id="SignalP"/>
    </source>
</evidence>
<dbReference type="Gene3D" id="1.20.140.40">
    <property type="entry name" value="Invertase/pectin methylesterase inhibitor family protein"/>
    <property type="match status" value="1"/>
</dbReference>
<dbReference type="GO" id="GO:0004857">
    <property type="term" value="F:enzyme inhibitor activity"/>
    <property type="evidence" value="ECO:0007669"/>
    <property type="project" value="InterPro"/>
</dbReference>
<dbReference type="InterPro" id="IPR035513">
    <property type="entry name" value="Invertase/methylesterase_inhib"/>
</dbReference>
<dbReference type="Pfam" id="PF04043">
    <property type="entry name" value="PMEI"/>
    <property type="match status" value="1"/>
</dbReference>
<comment type="caution">
    <text evidence="9">The sequence shown here is derived from an EMBL/GenBank/DDBJ whole genome shotgun (WGS) entry which is preliminary data.</text>
</comment>
<feature type="signal peptide" evidence="7">
    <location>
        <begin position="1"/>
        <end position="20"/>
    </location>
</feature>
<keyword evidence="2" id="KW-0052">Apoplast</keyword>
<dbReference type="InterPro" id="IPR051955">
    <property type="entry name" value="PME_Inhibitor"/>
</dbReference>
<dbReference type="InterPro" id="IPR006501">
    <property type="entry name" value="Pectinesterase_inhib_dom"/>
</dbReference>
<dbReference type="SMART" id="SM00856">
    <property type="entry name" value="PMEI"/>
    <property type="match status" value="1"/>
</dbReference>
<reference evidence="9 10" key="1">
    <citation type="submission" date="2024-01" db="EMBL/GenBank/DDBJ databases">
        <title>The complete chloroplast genome sequence of Lithospermum erythrorhizon: insights into the phylogenetic relationship among Boraginaceae species and the maternal lineages of purple gromwells.</title>
        <authorList>
            <person name="Okada T."/>
            <person name="Watanabe K."/>
        </authorList>
    </citation>
    <scope>NUCLEOTIDE SEQUENCE [LARGE SCALE GENOMIC DNA]</scope>
</reference>
<evidence type="ECO:0000256" key="1">
    <source>
        <dbReference type="ARBA" id="ARBA00004271"/>
    </source>
</evidence>
<dbReference type="FunFam" id="1.20.140.40:FF:000006">
    <property type="entry name" value="Pectinesterase inhibitor 3"/>
    <property type="match status" value="1"/>
</dbReference>
<dbReference type="SUPFAM" id="SSF101148">
    <property type="entry name" value="Plant invertase/pectin methylesterase inhibitor"/>
    <property type="match status" value="1"/>
</dbReference>
<evidence type="ECO:0000313" key="10">
    <source>
        <dbReference type="Proteomes" id="UP001454036"/>
    </source>
</evidence>
<evidence type="ECO:0000256" key="5">
    <source>
        <dbReference type="ARBA" id="ARBA00023157"/>
    </source>
</evidence>
<protein>
    <recommendedName>
        <fullName evidence="8">Pectinesterase inhibitor domain-containing protein</fullName>
    </recommendedName>
</protein>
<dbReference type="GO" id="GO:0048046">
    <property type="term" value="C:apoplast"/>
    <property type="evidence" value="ECO:0007669"/>
    <property type="project" value="UniProtKB-SubCell"/>
</dbReference>
<evidence type="ECO:0000259" key="8">
    <source>
        <dbReference type="SMART" id="SM00856"/>
    </source>
</evidence>
<keyword evidence="4 7" id="KW-0732">Signal</keyword>
<dbReference type="EMBL" id="BAABME010000876">
    <property type="protein sequence ID" value="GAA0146102.1"/>
    <property type="molecule type" value="Genomic_DNA"/>
</dbReference>
<dbReference type="AlphaFoldDB" id="A0AAV3P4Q3"/>